<comment type="caution">
    <text evidence="2">The sequence shown here is derived from an EMBL/GenBank/DDBJ whole genome shotgun (WGS) entry which is preliminary data.</text>
</comment>
<evidence type="ECO:0000313" key="2">
    <source>
        <dbReference type="EMBL" id="MFD2203656.1"/>
    </source>
</evidence>
<evidence type="ECO:0000313" key="3">
    <source>
        <dbReference type="Proteomes" id="UP001597414"/>
    </source>
</evidence>
<dbReference type="InterPro" id="IPR049052">
    <property type="entry name" value="nSTAND1"/>
</dbReference>
<gene>
    <name evidence="2" type="ORF">ACFSKV_18895</name>
</gene>
<dbReference type="InterPro" id="IPR027417">
    <property type="entry name" value="P-loop_NTPase"/>
</dbReference>
<sequence length="1350" mass="156041">MFEDFQICPYTGLRSFTEEESLYFKGREDDIDAATAQLQRNKFLMLTGASGDGKSSLVYAGIIPNARSGFLKSKYYQWSVADFRPERSPFKNLCRALAQQLDIANETTVESELRHGFSALADLYKNSKRYLDEESISWKESDDKSRNNLKRKASNLIILVDQFEEFFTNPENYDKGVPSQEANLVLNLLLETARIALEDDLPIYIIFTMRSDFIGQCAAFRGLPEYIGFSQFFVPRLNRSQLQQVIEEPAVLSGNRITRRLTERLIHDLTEGVDQLPILQHALNQIWHAANNGKDEMDLIHYAMVGGMASEELPEDQRQKFNVWFDGLSSIIKDCYHEPSLQNVLDTHTNKLFEQASSYCLEKTGKKIKKELAQAIIKNAFICLTKIDQSRAVRNRMTLREITDIFGNKDVGVEEIGAVLNIFREPGNTFIRPFILEDEKSQQLQESDVLDITHESLIRNWEYLEKWAEEEYENYTVYLEYEQQLNRWVESGKSNAFLMSIGPLTYFENWINKLNPNIHWIARYLPEDLDKDKKLTNAKTILRNSQEFLGKSARKHIVTRTVMRYGAKRIGIAIALLAFLVFSSFAIRQYLRQQNSYVLNAIHSESKDLINNPKVAFEDKIYLIIEQLKLDLTSVDEVVNSISDPIEKINIANGIASLLIFQGLDEPKEEIFRSLGIADSLSAQYAVPGNINSSISAILKELNDSRVTLELTYYYNPDPQVDIWKKANANRAGRMVLHILETQPEDFTDITNLTLALEHAVNYKVFSSDETQRLIQILSPFENESQSDWINVNFDADNLLPRGNGNYGFRFNGLYQQLAYLYASQGNTGRVLDCMDVLLANAQNNYQGDYAAGADNAANIAAVYYKYEQETALDEFVKGYISRKNISSEEFYARLLGRMLKSINTSYNLHLFGFMDERQNLNLQFSDRDQIGFFYTKYREAVLKSLPDNDERNYLMALSFKNEGILKSLNKEIPKSNELTTVQFFDKAFEHYNKISSSYLEQANTVIGVAATDNIIVPRKFLFLYPDLRIGFPPLEPRVFFFYYFSDVFLEYLLENQILDFFYPTKAELDYFNSWMLSYNSKMFQPNGFIVKPIRYEILKELEAKLNERPEISQVDLNWLYLYLGELAYQKEDNSAMKSYYGKINSDILLNILRSREFGNQINNHSLRLIATATEGLANSGDFEEIEKLLKPFNKAINRSSIYAYAAKDLLNKKTNSEMAKRLLDSARVEFERTGIVTTFQPHKAQLAYASTLFDPKENLEQSFRIIKNLTQKIFAIQFIVRSQAFHANLYEAKRMFPENISDDDYSIFLSEILLGYAAGNVELKDTWSEFQKNYPWFYTRWIFYIDESS</sequence>
<protein>
    <recommendedName>
        <fullName evidence="1">Novel STAND NTPase 1 domain-containing protein</fullName>
    </recommendedName>
</protein>
<dbReference type="Pfam" id="PF20703">
    <property type="entry name" value="nSTAND1"/>
    <property type="match status" value="2"/>
</dbReference>
<reference evidence="3" key="1">
    <citation type="journal article" date="2019" name="Int. J. Syst. Evol. Microbiol.">
        <title>The Global Catalogue of Microorganisms (GCM) 10K type strain sequencing project: providing services to taxonomists for standard genome sequencing and annotation.</title>
        <authorList>
            <consortium name="The Broad Institute Genomics Platform"/>
            <consortium name="The Broad Institute Genome Sequencing Center for Infectious Disease"/>
            <person name="Wu L."/>
            <person name="Ma J."/>
        </authorList>
    </citation>
    <scope>NUCLEOTIDE SEQUENCE [LARGE SCALE GENOMIC DNA]</scope>
    <source>
        <strain evidence="3">KCTC 19812</strain>
    </source>
</reference>
<dbReference type="RefSeq" id="WP_380806414.1">
    <property type="nucleotide sequence ID" value="NZ_JBHUIV010000025.1"/>
</dbReference>
<dbReference type="Gene3D" id="3.40.50.300">
    <property type="entry name" value="P-loop containing nucleotide triphosphate hydrolases"/>
    <property type="match status" value="1"/>
</dbReference>
<dbReference type="EMBL" id="JBHUIV010000025">
    <property type="protein sequence ID" value="MFD2203656.1"/>
    <property type="molecule type" value="Genomic_DNA"/>
</dbReference>
<evidence type="ECO:0000259" key="1">
    <source>
        <dbReference type="Pfam" id="PF20703"/>
    </source>
</evidence>
<organism evidence="2 3">
    <name type="scientific">Shivajiella indica</name>
    <dbReference type="NCBI Taxonomy" id="872115"/>
    <lineage>
        <taxon>Bacteria</taxon>
        <taxon>Pseudomonadati</taxon>
        <taxon>Bacteroidota</taxon>
        <taxon>Cytophagia</taxon>
        <taxon>Cytophagales</taxon>
        <taxon>Cyclobacteriaceae</taxon>
        <taxon>Shivajiella</taxon>
    </lineage>
</organism>
<keyword evidence="3" id="KW-1185">Reference proteome</keyword>
<feature type="domain" description="Novel STAND NTPase 1" evidence="1">
    <location>
        <begin position="372"/>
        <end position="495"/>
    </location>
</feature>
<dbReference type="Proteomes" id="UP001597414">
    <property type="component" value="Unassembled WGS sequence"/>
</dbReference>
<accession>A0ABW5BFZ5</accession>
<dbReference type="SUPFAM" id="SSF52540">
    <property type="entry name" value="P-loop containing nucleoside triphosphate hydrolases"/>
    <property type="match status" value="1"/>
</dbReference>
<proteinExistence type="predicted"/>
<name>A0ABW5BFZ5_9BACT</name>
<feature type="domain" description="Novel STAND NTPase 1" evidence="1">
    <location>
        <begin position="9"/>
        <end position="309"/>
    </location>
</feature>